<evidence type="ECO:0000313" key="4">
    <source>
        <dbReference type="EMBL" id="KAG5670929.1"/>
    </source>
</evidence>
<dbReference type="AlphaFoldDB" id="A0A9J6BM26"/>
<organism evidence="4 5">
    <name type="scientific">Polypedilum vanderplanki</name>
    <name type="common">Sleeping chironomid midge</name>
    <dbReference type="NCBI Taxonomy" id="319348"/>
    <lineage>
        <taxon>Eukaryota</taxon>
        <taxon>Metazoa</taxon>
        <taxon>Ecdysozoa</taxon>
        <taxon>Arthropoda</taxon>
        <taxon>Hexapoda</taxon>
        <taxon>Insecta</taxon>
        <taxon>Pterygota</taxon>
        <taxon>Neoptera</taxon>
        <taxon>Endopterygota</taxon>
        <taxon>Diptera</taxon>
        <taxon>Nematocera</taxon>
        <taxon>Chironomoidea</taxon>
        <taxon>Chironomidae</taxon>
        <taxon>Chironominae</taxon>
        <taxon>Polypedilum</taxon>
        <taxon>Polypedilum</taxon>
    </lineage>
</organism>
<reference evidence="4" key="1">
    <citation type="submission" date="2021-03" db="EMBL/GenBank/DDBJ databases">
        <title>Chromosome level genome of the anhydrobiotic midge Polypedilum vanderplanki.</title>
        <authorList>
            <person name="Yoshida Y."/>
            <person name="Kikawada T."/>
            <person name="Gusev O."/>
        </authorList>
    </citation>
    <scope>NUCLEOTIDE SEQUENCE</scope>
    <source>
        <strain evidence="4">NIAS01</strain>
        <tissue evidence="4">Whole body or cell culture</tissue>
    </source>
</reference>
<feature type="coiled-coil region" evidence="1">
    <location>
        <begin position="626"/>
        <end position="653"/>
    </location>
</feature>
<name>A0A9J6BM26_POLVA</name>
<protein>
    <recommendedName>
        <fullName evidence="3">ACT domain-containing protein</fullName>
    </recommendedName>
</protein>
<feature type="region of interest" description="Disordered" evidence="2">
    <location>
        <begin position="741"/>
        <end position="779"/>
    </location>
</feature>
<feature type="coiled-coil region" evidence="1">
    <location>
        <begin position="224"/>
        <end position="320"/>
    </location>
</feature>
<feature type="compositionally biased region" description="Polar residues" evidence="2">
    <location>
        <begin position="741"/>
        <end position="755"/>
    </location>
</feature>
<evidence type="ECO:0000256" key="1">
    <source>
        <dbReference type="SAM" id="Coils"/>
    </source>
</evidence>
<evidence type="ECO:0000259" key="3">
    <source>
        <dbReference type="PROSITE" id="PS51671"/>
    </source>
</evidence>
<accession>A0A9J6BM26</accession>
<keyword evidence="1" id="KW-0175">Coiled coil</keyword>
<evidence type="ECO:0000313" key="5">
    <source>
        <dbReference type="Proteomes" id="UP001107558"/>
    </source>
</evidence>
<feature type="coiled-coil region" evidence="1">
    <location>
        <begin position="439"/>
        <end position="473"/>
    </location>
</feature>
<comment type="caution">
    <text evidence="4">The sequence shown here is derived from an EMBL/GenBank/DDBJ whole genome shotgun (WGS) entry which is preliminary data.</text>
</comment>
<feature type="coiled-coil region" evidence="1">
    <location>
        <begin position="63"/>
        <end position="179"/>
    </location>
</feature>
<evidence type="ECO:0000256" key="2">
    <source>
        <dbReference type="SAM" id="MobiDB-lite"/>
    </source>
</evidence>
<proteinExistence type="predicted"/>
<sequence length="779" mass="91670">MSHSTTKSHIKLIETKKKSEAALKNYNSADLRLWSSDKYERSLGLQDVLTRQPQKINTENLNKEELIKEIDKLLLLIKKKDDEIDKLHKMYKSVSKKLKEVEDVNKDSNQKYQTMLKESEEKLKRLSDIQTQNNDEEIIKTLRAQLENFSNVDSLMKKLQERANEADRMESEINNLKRDLQKCGHGASGDKIKVTQSQIDNFSAMQCSQCQLYKNELNDSKSLLDMQEKRNIESEAEINFLKNRMRMIEVMEAELILYKTKYEECECTLMNLKEILIKAEMNEKQLKESREELEIVRCQLQESEMQNQNSLRLIEQFNNDLKERDIYINSINQRLSRDNYFNDRKAIEIEEINYGHVQAIVKKLSNEIEPIAYNQKPDKCKCGLLASSSMICSEENVIEKISLTSKSMIEDGVNSQKSNDALTMEEFNRLREEFTCEQIKCLQRENDEFIKENKRLKEQLAEMSSIMSQFETERISNCQLQEEMKDMECKHNRELENTNSTYRSSICQKICELQALEKQLNAEVEKGNQLEKKILLLNDELNTLKEFRKSYEEIDECHSKQLKELENFQKQCFKSHEENKCLKSLIKTLEEKIEYYKCAEQRNQCIAQCNQREEIKRRITEFKKHYDSKVLMIKCYEKKINELEAENASLKCFRDKFLLGDHDVCNTKNQDVNCNGDKLLRNLALFGIEALSKDELFELENRIKCILTKRTKPITMNVSIDYSKMIEEFCNKLKNHNDGSYTSKNETQSEITSSMFKKGQCLKKKRSKSSDSGKEFIQK</sequence>
<dbReference type="OrthoDB" id="10561822at2759"/>
<dbReference type="InterPro" id="IPR002912">
    <property type="entry name" value="ACT_dom"/>
</dbReference>
<dbReference type="EMBL" id="JADBJN010000003">
    <property type="protein sequence ID" value="KAG5670929.1"/>
    <property type="molecule type" value="Genomic_DNA"/>
</dbReference>
<dbReference type="PROSITE" id="PS51671">
    <property type="entry name" value="ACT"/>
    <property type="match status" value="1"/>
</dbReference>
<feature type="domain" description="ACT" evidence="3">
    <location>
        <begin position="302"/>
        <end position="379"/>
    </location>
</feature>
<feature type="compositionally biased region" description="Basic and acidic residues" evidence="2">
    <location>
        <begin position="768"/>
        <end position="779"/>
    </location>
</feature>
<keyword evidence="5" id="KW-1185">Reference proteome</keyword>
<gene>
    <name evidence="4" type="ORF">PVAND_001158</name>
</gene>
<dbReference type="Proteomes" id="UP001107558">
    <property type="component" value="Chromosome 3"/>
</dbReference>